<evidence type="ECO:0008006" key="5">
    <source>
        <dbReference type="Google" id="ProtNLM"/>
    </source>
</evidence>
<dbReference type="InterPro" id="IPR013078">
    <property type="entry name" value="His_Pase_superF_clade-1"/>
</dbReference>
<dbReference type="GO" id="GO:0005737">
    <property type="term" value="C:cytoplasm"/>
    <property type="evidence" value="ECO:0000318"/>
    <property type="project" value="GO_Central"/>
</dbReference>
<dbReference type="OMA" id="LEKKEMC"/>
<dbReference type="KEGG" id="smo:SELMODRAFT_148597"/>
<organism evidence="4">
    <name type="scientific">Selaginella moellendorffii</name>
    <name type="common">Spikemoss</name>
    <dbReference type="NCBI Taxonomy" id="88036"/>
    <lineage>
        <taxon>Eukaryota</taxon>
        <taxon>Viridiplantae</taxon>
        <taxon>Streptophyta</taxon>
        <taxon>Embryophyta</taxon>
        <taxon>Tracheophyta</taxon>
        <taxon>Lycopodiopsida</taxon>
        <taxon>Selaginellales</taxon>
        <taxon>Selaginellaceae</taxon>
        <taxon>Selaginella</taxon>
    </lineage>
</organism>
<feature type="region of interest" description="Disordered" evidence="2">
    <location>
        <begin position="313"/>
        <end position="334"/>
    </location>
</feature>
<dbReference type="eggNOG" id="KOG4754">
    <property type="taxonomic scope" value="Eukaryota"/>
</dbReference>
<evidence type="ECO:0000256" key="1">
    <source>
        <dbReference type="ARBA" id="ARBA00038362"/>
    </source>
</evidence>
<name>D8RNA9_SELML</name>
<evidence type="ECO:0000313" key="3">
    <source>
        <dbReference type="EMBL" id="EFJ26467.1"/>
    </source>
</evidence>
<proteinExistence type="inferred from homology"/>
<dbReference type="FunCoup" id="D8RNA9">
    <property type="interactions" value="2204"/>
</dbReference>
<evidence type="ECO:0000313" key="4">
    <source>
        <dbReference type="Proteomes" id="UP000001514"/>
    </source>
</evidence>
<dbReference type="AlphaFoldDB" id="D8RNA9"/>
<keyword evidence="4" id="KW-1185">Reference proteome</keyword>
<gene>
    <name evidence="3" type="ORF">SELMODRAFT_148597</name>
</gene>
<dbReference type="SUPFAM" id="SSF53254">
    <property type="entry name" value="Phosphoglycerate mutase-like"/>
    <property type="match status" value="1"/>
</dbReference>
<dbReference type="Pfam" id="PF00300">
    <property type="entry name" value="His_Phos_1"/>
    <property type="match status" value="1"/>
</dbReference>
<evidence type="ECO:0000256" key="2">
    <source>
        <dbReference type="SAM" id="MobiDB-lite"/>
    </source>
</evidence>
<feature type="compositionally biased region" description="Basic residues" evidence="2">
    <location>
        <begin position="40"/>
        <end position="54"/>
    </location>
</feature>
<dbReference type="Gene3D" id="3.40.50.1240">
    <property type="entry name" value="Phosphoglycerate mutase-like"/>
    <property type="match status" value="1"/>
</dbReference>
<comment type="similarity">
    <text evidence="1">Belongs to the phosphoglycerate mutase family.</text>
</comment>
<feature type="region of interest" description="Disordered" evidence="2">
    <location>
        <begin position="40"/>
        <end position="62"/>
    </location>
</feature>
<dbReference type="CDD" id="cd07067">
    <property type="entry name" value="HP_PGM_like"/>
    <property type="match status" value="1"/>
</dbReference>
<dbReference type="SMART" id="SM00855">
    <property type="entry name" value="PGAM"/>
    <property type="match status" value="1"/>
</dbReference>
<protein>
    <recommendedName>
        <fullName evidence="5">Phosphoglycerate mutase-like protein</fullName>
    </recommendedName>
</protein>
<accession>D8RNA9</accession>
<dbReference type="InParanoid" id="D8RNA9"/>
<dbReference type="InterPro" id="IPR050275">
    <property type="entry name" value="PGM_Phosphatase"/>
</dbReference>
<dbReference type="OrthoDB" id="496981at2759"/>
<dbReference type="EMBL" id="GL377584">
    <property type="protein sequence ID" value="EFJ26467.1"/>
    <property type="molecule type" value="Genomic_DNA"/>
</dbReference>
<dbReference type="GO" id="GO:0016791">
    <property type="term" value="F:phosphatase activity"/>
    <property type="evidence" value="ECO:0000318"/>
    <property type="project" value="GO_Central"/>
</dbReference>
<dbReference type="InterPro" id="IPR029033">
    <property type="entry name" value="His_PPase_superfam"/>
</dbReference>
<dbReference type="PANTHER" id="PTHR48100:SF1">
    <property type="entry name" value="HISTIDINE PHOSPHATASE FAMILY PROTEIN-RELATED"/>
    <property type="match status" value="1"/>
</dbReference>
<dbReference type="PANTHER" id="PTHR48100">
    <property type="entry name" value="BROAD-SPECIFICITY PHOSPHATASE YOR283W-RELATED"/>
    <property type="match status" value="1"/>
</dbReference>
<dbReference type="HOGENOM" id="CLU_039184_4_0_1"/>
<dbReference type="Gramene" id="EFJ26467">
    <property type="protein sequence ID" value="EFJ26467"/>
    <property type="gene ID" value="SELMODRAFT_148597"/>
</dbReference>
<sequence length="351" mass="38561">MPGPRIVSSLPGFPISSSGSSSFHPSHFSKSSAPVIFCRRRRHGASSRGKKRKAASSGSMEPAPSLYPLHRCKIIHLVRHAQGFHNVAGEADYRAYESYEFLDASLTPMGWDQVARLRKHVMTSGIKEALGLVVVSPLTRTMQTAVGVFGGSDVKDGVKEENPPLMAEGVGKAQHAAISSSGCPKFVAVEWCREHMGIHPCDKRSPIRDYKNLFPAIDFSEIETDEDTWWKCSSRETSEELHARGRKFIEWILNRDEKRIAVVSHSSYLIHLLELFGEDCSPLVQQEIRSPYTNCELRTVVLADRRATSKIAASSDFPGGVPEGPSAGSDLADVIEDTGKELEDAVENGSL</sequence>
<dbReference type="Proteomes" id="UP000001514">
    <property type="component" value="Unassembled WGS sequence"/>
</dbReference>
<reference evidence="3 4" key="1">
    <citation type="journal article" date="2011" name="Science">
        <title>The Selaginella genome identifies genetic changes associated with the evolution of vascular plants.</title>
        <authorList>
            <person name="Banks J.A."/>
            <person name="Nishiyama T."/>
            <person name="Hasebe M."/>
            <person name="Bowman J.L."/>
            <person name="Gribskov M."/>
            <person name="dePamphilis C."/>
            <person name="Albert V.A."/>
            <person name="Aono N."/>
            <person name="Aoyama T."/>
            <person name="Ambrose B.A."/>
            <person name="Ashton N.W."/>
            <person name="Axtell M.J."/>
            <person name="Barker E."/>
            <person name="Barker M.S."/>
            <person name="Bennetzen J.L."/>
            <person name="Bonawitz N.D."/>
            <person name="Chapple C."/>
            <person name="Cheng C."/>
            <person name="Correa L.G."/>
            <person name="Dacre M."/>
            <person name="DeBarry J."/>
            <person name="Dreyer I."/>
            <person name="Elias M."/>
            <person name="Engstrom E.M."/>
            <person name="Estelle M."/>
            <person name="Feng L."/>
            <person name="Finet C."/>
            <person name="Floyd S.K."/>
            <person name="Frommer W.B."/>
            <person name="Fujita T."/>
            <person name="Gramzow L."/>
            <person name="Gutensohn M."/>
            <person name="Harholt J."/>
            <person name="Hattori M."/>
            <person name="Heyl A."/>
            <person name="Hirai T."/>
            <person name="Hiwatashi Y."/>
            <person name="Ishikawa M."/>
            <person name="Iwata M."/>
            <person name="Karol K.G."/>
            <person name="Koehler B."/>
            <person name="Kolukisaoglu U."/>
            <person name="Kubo M."/>
            <person name="Kurata T."/>
            <person name="Lalonde S."/>
            <person name="Li K."/>
            <person name="Li Y."/>
            <person name="Litt A."/>
            <person name="Lyons E."/>
            <person name="Manning G."/>
            <person name="Maruyama T."/>
            <person name="Michael T.P."/>
            <person name="Mikami K."/>
            <person name="Miyazaki S."/>
            <person name="Morinaga S."/>
            <person name="Murata T."/>
            <person name="Mueller-Roeber B."/>
            <person name="Nelson D.R."/>
            <person name="Obara M."/>
            <person name="Oguri Y."/>
            <person name="Olmstead R.G."/>
            <person name="Onodera N."/>
            <person name="Petersen B.L."/>
            <person name="Pils B."/>
            <person name="Prigge M."/>
            <person name="Rensing S.A."/>
            <person name="Riano-Pachon D.M."/>
            <person name="Roberts A.W."/>
            <person name="Sato Y."/>
            <person name="Scheller H.V."/>
            <person name="Schulz B."/>
            <person name="Schulz C."/>
            <person name="Shakirov E.V."/>
            <person name="Shibagaki N."/>
            <person name="Shinohara N."/>
            <person name="Shippen D.E."/>
            <person name="Soerensen I."/>
            <person name="Sotooka R."/>
            <person name="Sugimoto N."/>
            <person name="Sugita M."/>
            <person name="Sumikawa N."/>
            <person name="Tanurdzic M."/>
            <person name="Theissen G."/>
            <person name="Ulvskov P."/>
            <person name="Wakazuki S."/>
            <person name="Weng J.K."/>
            <person name="Willats W.W."/>
            <person name="Wipf D."/>
            <person name="Wolf P.G."/>
            <person name="Yang L."/>
            <person name="Zimmer A.D."/>
            <person name="Zhu Q."/>
            <person name="Mitros T."/>
            <person name="Hellsten U."/>
            <person name="Loque D."/>
            <person name="Otillar R."/>
            <person name="Salamov A."/>
            <person name="Schmutz J."/>
            <person name="Shapiro H."/>
            <person name="Lindquist E."/>
            <person name="Lucas S."/>
            <person name="Rokhsar D."/>
            <person name="Grigoriev I.V."/>
        </authorList>
    </citation>
    <scope>NUCLEOTIDE SEQUENCE [LARGE SCALE GENOMIC DNA]</scope>
</reference>